<reference evidence="1 2" key="1">
    <citation type="submission" date="2020-07" db="EMBL/GenBank/DDBJ databases">
        <title>Novel species isolated from subtropical streams in China.</title>
        <authorList>
            <person name="Lu H."/>
        </authorList>
    </citation>
    <scope>NUCLEOTIDE SEQUENCE [LARGE SCALE GENOMIC DNA]</scope>
    <source>
        <strain evidence="1 2">LX47W</strain>
    </source>
</reference>
<evidence type="ECO:0000313" key="1">
    <source>
        <dbReference type="EMBL" id="MBA5688936.1"/>
    </source>
</evidence>
<dbReference type="AlphaFoldDB" id="A0A7W2ILY5"/>
<accession>A0A7W2ILY5</accession>
<comment type="caution">
    <text evidence="1">The sequence shown here is derived from an EMBL/GenBank/DDBJ whole genome shotgun (WGS) entry which is preliminary data.</text>
</comment>
<organism evidence="1 2">
    <name type="scientific">Rugamonas apoptosis</name>
    <dbReference type="NCBI Taxonomy" id="2758570"/>
    <lineage>
        <taxon>Bacteria</taxon>
        <taxon>Pseudomonadati</taxon>
        <taxon>Pseudomonadota</taxon>
        <taxon>Betaproteobacteria</taxon>
        <taxon>Burkholderiales</taxon>
        <taxon>Oxalobacteraceae</taxon>
        <taxon>Telluria group</taxon>
        <taxon>Rugamonas</taxon>
    </lineage>
</organism>
<name>A0A7W2ILY5_9BURK</name>
<gene>
    <name evidence="1" type="ORF">H3H39_17995</name>
</gene>
<evidence type="ECO:0000313" key="2">
    <source>
        <dbReference type="Proteomes" id="UP000573499"/>
    </source>
</evidence>
<dbReference type="EMBL" id="JACEZU010000008">
    <property type="protein sequence ID" value="MBA5688936.1"/>
    <property type="molecule type" value="Genomic_DNA"/>
</dbReference>
<dbReference type="RefSeq" id="WP_182155011.1">
    <property type="nucleotide sequence ID" value="NZ_JACEZU010000008.1"/>
</dbReference>
<protein>
    <submittedName>
        <fullName evidence="1">Uncharacterized protein</fullName>
    </submittedName>
</protein>
<proteinExistence type="predicted"/>
<sequence length="138" mass="15362">MARNKIIQNSHVTAIVDMVRSWPHETIAWDAICVASGSILGYVPTRQGLNGHQRIKDAVHAKKKLVQAHPVQRQPMPSSLAVASDSISRLNLIIKALEQENARLLTYVTIMQYNAYANGLTKEQIENPLPKIDRGRAT</sequence>
<keyword evidence="2" id="KW-1185">Reference proteome</keyword>
<dbReference type="Proteomes" id="UP000573499">
    <property type="component" value="Unassembled WGS sequence"/>
</dbReference>